<feature type="compositionally biased region" description="Polar residues" evidence="9">
    <location>
        <begin position="821"/>
        <end position="831"/>
    </location>
</feature>
<dbReference type="GO" id="GO:0005524">
    <property type="term" value="F:ATP binding"/>
    <property type="evidence" value="ECO:0007669"/>
    <property type="project" value="UniProtKB-UniRule"/>
</dbReference>
<evidence type="ECO:0000313" key="12">
    <source>
        <dbReference type="EMBL" id="GFR53047.1"/>
    </source>
</evidence>
<dbReference type="PROSITE" id="PS50021">
    <property type="entry name" value="CH"/>
    <property type="match status" value="1"/>
</dbReference>
<dbReference type="PROSITE" id="PS50067">
    <property type="entry name" value="KINESIN_MOTOR_2"/>
    <property type="match status" value="1"/>
</dbReference>
<evidence type="ECO:0000259" key="10">
    <source>
        <dbReference type="PROSITE" id="PS50021"/>
    </source>
</evidence>
<protein>
    <submittedName>
        <fullName evidence="12">Uncharacterized protein</fullName>
    </submittedName>
</protein>
<reference evidence="12 13" key="1">
    <citation type="journal article" date="2021" name="Sci. Rep.">
        <title>Genome sequencing of the multicellular alga Astrephomene provides insights into convergent evolution of germ-soma differentiation.</title>
        <authorList>
            <person name="Yamashita S."/>
            <person name="Yamamoto K."/>
            <person name="Matsuzaki R."/>
            <person name="Suzuki S."/>
            <person name="Yamaguchi H."/>
            <person name="Hirooka S."/>
            <person name="Minakuchi Y."/>
            <person name="Miyagishima S."/>
            <person name="Kawachi M."/>
            <person name="Toyoda A."/>
            <person name="Nozaki H."/>
        </authorList>
    </citation>
    <scope>NUCLEOTIDE SEQUENCE [LARGE SCALE GENOMIC DNA]</scope>
    <source>
        <strain evidence="12 13">NIES-4017</strain>
    </source>
</reference>
<dbReference type="GO" id="GO:0008017">
    <property type="term" value="F:microtubule binding"/>
    <property type="evidence" value="ECO:0007669"/>
    <property type="project" value="InterPro"/>
</dbReference>
<sequence length="1105" mass="119731">MDLSLAVGDVLTPQQHGGSPRMGSVWNREVQRKSPDALTAVRKSLSNGFSTPAPEVNKRRTAAEFIKQCTGQDLPYSNDLNFRQGLRDGVLLCETLNKVVPHAVKIVTGPEAGNSNVRAFLSYISDTMQFPSEAKFSLQDLLSEDYDDRPRIVDCLLWLKKLHCGHDPSPSPFPYAALREPSDIRAVRDSPGKSDFSTALTQHGTKSQMAVLSAANTGRAVAAVPPSAAMAAICNDISRSLVSRLTPGVPAASTKYDTIISNVMEQFLNGLSVEYERRLLAKDQELNNSKEALARLNRELEALHKQLNNIAGEVAEQKRKEVEEQKRIELEASLQRTRDLEEELARTRQQLQEVMEALTESEAKLASFDSLQSEKEAAWQKRLEEAAASQQELSFLKQRCKELRDENCKLYNTVQDLKGSIRVYCRVRPLGTTGDTAPTCLDVGMDGELAIYDKSGERKVYKFDRVFSGDVTQQRVYEDVQPLIRSVMDGFNVCIFAYGQTGSGKTHTMTGSQEDVAEFRGINYRALDDLFTLGSQRSEDIDYTIKAQMLEIYNESIRDLLTEETGSSGKLDILSTQPSGQNVPAAKQVEVTNTADVLEMMRLGARNRHSAETKMNERSSRSHQVLTIIVTGTHRFNNSRTHACLHLIDLAGSERTDKSGVEGERLREANSINTSLSALGTVMHSLASKSKHVPFRNSKLTELLADSLSGQAKVCMLMHVAPENSSFGETVSTLNFGNRVASVTLGQAKCNVESGKVFEAHEAITKKDRQLSDLKEQLQASREREASAHRQMLEQASVIQNLRSQVAALQAESGQPPLTARSESLRTSTYGGQERQERADSAASTPASYSRGNKPPTPHNQTGQGSTPVRGATRVRTPTREAKAAEQPPPQQGQQQQVPVQTPRSQLVRNPTPPSLNAHSRSVPLVSVRSSGSLPPNGAQSADQPGVPPLPSAPQTDKHVPLNALRVNRGQNQATASLSSTATAGTKIVAPPARPLPVPRLDTAKASNVPSVPSGSMSARPSGRHTSSTAGIGSNSPSAFANAFQQASAAASKPAPQPQQRPSTSRSSSVYGGASGNAGMAATAAASDAKPVKAPMSSRHSGGWK</sequence>
<evidence type="ECO:0000256" key="5">
    <source>
        <dbReference type="ARBA" id="ARBA00023054"/>
    </source>
</evidence>
<feature type="region of interest" description="Disordered" evidence="9">
    <location>
        <begin position="809"/>
        <end position="958"/>
    </location>
</feature>
<feature type="region of interest" description="Disordered" evidence="9">
    <location>
        <begin position="972"/>
        <end position="1105"/>
    </location>
</feature>
<dbReference type="InterPro" id="IPR036961">
    <property type="entry name" value="Kinesin_motor_dom_sf"/>
</dbReference>
<keyword evidence="13" id="KW-1185">Reference proteome</keyword>
<feature type="region of interest" description="Disordered" evidence="9">
    <location>
        <begin position="1"/>
        <end position="23"/>
    </location>
</feature>
<feature type="compositionally biased region" description="Polar residues" evidence="9">
    <location>
        <begin position="842"/>
        <end position="851"/>
    </location>
</feature>
<dbReference type="EMBL" id="BMAR01000084">
    <property type="protein sequence ID" value="GFR53047.1"/>
    <property type="molecule type" value="Genomic_DNA"/>
</dbReference>
<dbReference type="Gene3D" id="3.40.850.10">
    <property type="entry name" value="Kinesin motor domain"/>
    <property type="match status" value="1"/>
</dbReference>
<evidence type="ECO:0000259" key="11">
    <source>
        <dbReference type="PROSITE" id="PS50067"/>
    </source>
</evidence>
<feature type="domain" description="Kinesin motor" evidence="11">
    <location>
        <begin position="420"/>
        <end position="743"/>
    </location>
</feature>
<keyword evidence="3 7" id="KW-0547">Nucleotide-binding</keyword>
<dbReference type="InterPro" id="IPR027417">
    <property type="entry name" value="P-loop_NTPase"/>
</dbReference>
<keyword evidence="5 8" id="KW-0175">Coiled coil</keyword>
<dbReference type="Pfam" id="PF00225">
    <property type="entry name" value="Kinesin"/>
    <property type="match status" value="1"/>
</dbReference>
<dbReference type="GO" id="GO:0005874">
    <property type="term" value="C:microtubule"/>
    <property type="evidence" value="ECO:0007669"/>
    <property type="project" value="UniProtKB-KW"/>
</dbReference>
<gene>
    <name evidence="12" type="ORF">Agub_g15747</name>
</gene>
<comment type="similarity">
    <text evidence="1">Belongs to the TRAFAC class myosin-kinesin ATPase superfamily. Kinesin family. KIN-14 subfamily.</text>
</comment>
<feature type="compositionally biased region" description="Low complexity" evidence="9">
    <location>
        <begin position="1077"/>
        <end position="1089"/>
    </location>
</feature>
<dbReference type="InterPro" id="IPR027640">
    <property type="entry name" value="Kinesin-like_fam"/>
</dbReference>
<evidence type="ECO:0000313" key="13">
    <source>
        <dbReference type="Proteomes" id="UP001054857"/>
    </source>
</evidence>
<feature type="compositionally biased region" description="Polar residues" evidence="9">
    <location>
        <begin position="902"/>
        <end position="919"/>
    </location>
</feature>
<evidence type="ECO:0000256" key="6">
    <source>
        <dbReference type="ARBA" id="ARBA00023175"/>
    </source>
</evidence>
<dbReference type="PRINTS" id="PR00380">
    <property type="entry name" value="KINESINHEAVY"/>
</dbReference>
<dbReference type="InterPro" id="IPR036872">
    <property type="entry name" value="CH_dom_sf"/>
</dbReference>
<feature type="compositionally biased region" description="Polar residues" evidence="9">
    <location>
        <begin position="1005"/>
        <end position="1035"/>
    </location>
</feature>
<proteinExistence type="inferred from homology"/>
<evidence type="ECO:0000256" key="3">
    <source>
        <dbReference type="ARBA" id="ARBA00022741"/>
    </source>
</evidence>
<dbReference type="GO" id="GO:0007018">
    <property type="term" value="P:microtubule-based movement"/>
    <property type="evidence" value="ECO:0007669"/>
    <property type="project" value="InterPro"/>
</dbReference>
<dbReference type="SUPFAM" id="SSF52540">
    <property type="entry name" value="P-loop containing nucleoside triphosphate hydrolases"/>
    <property type="match status" value="1"/>
</dbReference>
<keyword evidence="2" id="KW-0493">Microtubule</keyword>
<comment type="caution">
    <text evidence="12">The sequence shown here is derived from an EMBL/GenBank/DDBJ whole genome shotgun (WGS) entry which is preliminary data.</text>
</comment>
<accession>A0AAD3HU66</accession>
<dbReference type="PANTHER" id="PTHR47972:SF28">
    <property type="entry name" value="KINESIN-LIKE PROTEIN KLP-3"/>
    <property type="match status" value="1"/>
</dbReference>
<feature type="coiled-coil region" evidence="8">
    <location>
        <begin position="279"/>
        <end position="406"/>
    </location>
</feature>
<evidence type="ECO:0000256" key="2">
    <source>
        <dbReference type="ARBA" id="ARBA00022701"/>
    </source>
</evidence>
<dbReference type="AlphaFoldDB" id="A0AAD3HU66"/>
<dbReference type="Proteomes" id="UP001054857">
    <property type="component" value="Unassembled WGS sequence"/>
</dbReference>
<dbReference type="Pfam" id="PF00307">
    <property type="entry name" value="CH"/>
    <property type="match status" value="1"/>
</dbReference>
<feature type="compositionally biased region" description="Low complexity" evidence="9">
    <location>
        <begin position="974"/>
        <end position="991"/>
    </location>
</feature>
<dbReference type="GO" id="GO:0003777">
    <property type="term" value="F:microtubule motor activity"/>
    <property type="evidence" value="ECO:0007669"/>
    <property type="project" value="InterPro"/>
</dbReference>
<dbReference type="PANTHER" id="PTHR47972">
    <property type="entry name" value="KINESIN-LIKE PROTEIN KLP-3"/>
    <property type="match status" value="1"/>
</dbReference>
<feature type="compositionally biased region" description="Low complexity" evidence="9">
    <location>
        <begin position="1036"/>
        <end position="1069"/>
    </location>
</feature>
<feature type="binding site" evidence="7">
    <location>
        <begin position="499"/>
        <end position="506"/>
    </location>
    <ligand>
        <name>ATP</name>
        <dbReference type="ChEBI" id="CHEBI:30616"/>
    </ligand>
</feature>
<feature type="compositionally biased region" description="Low complexity" evidence="9">
    <location>
        <begin position="920"/>
        <end position="936"/>
    </location>
</feature>
<evidence type="ECO:0000256" key="8">
    <source>
        <dbReference type="SAM" id="Coils"/>
    </source>
</evidence>
<organism evidence="12 13">
    <name type="scientific">Astrephomene gubernaculifera</name>
    <dbReference type="NCBI Taxonomy" id="47775"/>
    <lineage>
        <taxon>Eukaryota</taxon>
        <taxon>Viridiplantae</taxon>
        <taxon>Chlorophyta</taxon>
        <taxon>core chlorophytes</taxon>
        <taxon>Chlorophyceae</taxon>
        <taxon>CS clade</taxon>
        <taxon>Chlamydomonadales</taxon>
        <taxon>Astrephomenaceae</taxon>
        <taxon>Astrephomene</taxon>
    </lineage>
</organism>
<dbReference type="FunFam" id="3.40.850.10:FF:000044">
    <property type="entry name" value="p-loop containing nucleoside triphosphate hydrolases superfamily protein"/>
    <property type="match status" value="1"/>
</dbReference>
<feature type="compositionally biased region" description="Low complexity" evidence="9">
    <location>
        <begin position="892"/>
        <end position="901"/>
    </location>
</feature>
<dbReference type="InterPro" id="IPR001715">
    <property type="entry name" value="CH_dom"/>
</dbReference>
<keyword evidence="4 7" id="KW-0067">ATP-binding</keyword>
<feature type="domain" description="Calponin-homology (CH)" evidence="10">
    <location>
        <begin position="56"/>
        <end position="164"/>
    </location>
</feature>
<evidence type="ECO:0000256" key="4">
    <source>
        <dbReference type="ARBA" id="ARBA00022840"/>
    </source>
</evidence>
<keyword evidence="6 7" id="KW-0505">Motor protein</keyword>
<evidence type="ECO:0000256" key="9">
    <source>
        <dbReference type="SAM" id="MobiDB-lite"/>
    </source>
</evidence>
<evidence type="ECO:0000256" key="7">
    <source>
        <dbReference type="PROSITE-ProRule" id="PRU00283"/>
    </source>
</evidence>
<name>A0AAD3HU66_9CHLO</name>
<dbReference type="SUPFAM" id="SSF47576">
    <property type="entry name" value="Calponin-homology domain, CH-domain"/>
    <property type="match status" value="1"/>
</dbReference>
<dbReference type="SMART" id="SM00129">
    <property type="entry name" value="KISc"/>
    <property type="match status" value="1"/>
</dbReference>
<dbReference type="Gene3D" id="1.10.418.10">
    <property type="entry name" value="Calponin-like domain"/>
    <property type="match status" value="1"/>
</dbReference>
<dbReference type="InterPro" id="IPR001752">
    <property type="entry name" value="Kinesin_motor_dom"/>
</dbReference>
<evidence type="ECO:0000256" key="1">
    <source>
        <dbReference type="ARBA" id="ARBA00010899"/>
    </source>
</evidence>